<accession>A0A8H9GSW4</accession>
<organism evidence="2 3">
    <name type="scientific">Deinococcus arenae</name>
    <dbReference type="NCBI Taxonomy" id="1452751"/>
    <lineage>
        <taxon>Bacteria</taxon>
        <taxon>Thermotogati</taxon>
        <taxon>Deinococcota</taxon>
        <taxon>Deinococci</taxon>
        <taxon>Deinococcales</taxon>
        <taxon>Deinococcaceae</taxon>
        <taxon>Deinococcus</taxon>
    </lineage>
</organism>
<dbReference type="Gene3D" id="3.30.70.270">
    <property type="match status" value="1"/>
</dbReference>
<dbReference type="Gene3D" id="1.25.40.10">
    <property type="entry name" value="Tetratricopeptide repeat domain"/>
    <property type="match status" value="1"/>
</dbReference>
<comment type="caution">
    <text evidence="2">The sequence shown here is derived from an EMBL/GenBank/DDBJ whole genome shotgun (WGS) entry which is preliminary data.</text>
</comment>
<dbReference type="GO" id="GO:0052621">
    <property type="term" value="F:diguanylate cyclase activity"/>
    <property type="evidence" value="ECO:0007669"/>
    <property type="project" value="TreeGrafter"/>
</dbReference>
<dbReference type="InterPro" id="IPR000160">
    <property type="entry name" value="GGDEF_dom"/>
</dbReference>
<proteinExistence type="predicted"/>
<keyword evidence="3" id="KW-1185">Reference proteome</keyword>
<dbReference type="CDD" id="cd01949">
    <property type="entry name" value="GGDEF"/>
    <property type="match status" value="1"/>
</dbReference>
<dbReference type="Pfam" id="PF00990">
    <property type="entry name" value="GGDEF"/>
    <property type="match status" value="1"/>
</dbReference>
<dbReference type="InterPro" id="IPR011990">
    <property type="entry name" value="TPR-like_helical_dom_sf"/>
</dbReference>
<dbReference type="NCBIfam" id="TIGR00254">
    <property type="entry name" value="GGDEF"/>
    <property type="match status" value="1"/>
</dbReference>
<feature type="domain" description="GGDEF" evidence="1">
    <location>
        <begin position="371"/>
        <end position="496"/>
    </location>
</feature>
<dbReference type="InterPro" id="IPR029787">
    <property type="entry name" value="Nucleotide_cyclase"/>
</dbReference>
<dbReference type="Proteomes" id="UP000600547">
    <property type="component" value="Unassembled WGS sequence"/>
</dbReference>
<dbReference type="PANTHER" id="PTHR45138:SF9">
    <property type="entry name" value="DIGUANYLATE CYCLASE DGCM-RELATED"/>
    <property type="match status" value="1"/>
</dbReference>
<dbReference type="AlphaFoldDB" id="A0A8H9GSW4"/>
<dbReference type="PANTHER" id="PTHR45138">
    <property type="entry name" value="REGULATORY COMPONENTS OF SENSORY TRANSDUCTION SYSTEM"/>
    <property type="match status" value="1"/>
</dbReference>
<dbReference type="EMBL" id="BMQG01000007">
    <property type="protein sequence ID" value="GGM45682.1"/>
    <property type="molecule type" value="Genomic_DNA"/>
</dbReference>
<gene>
    <name evidence="2" type="ORF">GCM10008956_22370</name>
</gene>
<dbReference type="SMART" id="SM00267">
    <property type="entry name" value="GGDEF"/>
    <property type="match status" value="1"/>
</dbReference>
<evidence type="ECO:0000313" key="3">
    <source>
        <dbReference type="Proteomes" id="UP000600547"/>
    </source>
</evidence>
<dbReference type="SUPFAM" id="SSF55073">
    <property type="entry name" value="Nucleotide cyclase"/>
    <property type="match status" value="1"/>
</dbReference>
<dbReference type="SMART" id="SM00028">
    <property type="entry name" value="TPR"/>
    <property type="match status" value="3"/>
</dbReference>
<reference evidence="3" key="1">
    <citation type="journal article" date="2019" name="Int. J. Syst. Evol. Microbiol.">
        <title>The Global Catalogue of Microorganisms (GCM) 10K type strain sequencing project: providing services to taxonomists for standard genome sequencing and annotation.</title>
        <authorList>
            <consortium name="The Broad Institute Genomics Platform"/>
            <consortium name="The Broad Institute Genome Sequencing Center for Infectious Disease"/>
            <person name="Wu L."/>
            <person name="Ma J."/>
        </authorList>
    </citation>
    <scope>NUCLEOTIDE SEQUENCE [LARGE SCALE GENOMIC DNA]</scope>
    <source>
        <strain evidence="3">JCM 31047</strain>
    </source>
</reference>
<evidence type="ECO:0000259" key="1">
    <source>
        <dbReference type="PROSITE" id="PS50887"/>
    </source>
</evidence>
<protein>
    <recommendedName>
        <fullName evidence="1">GGDEF domain-containing protein</fullName>
    </recommendedName>
</protein>
<dbReference type="PROSITE" id="PS50887">
    <property type="entry name" value="GGDEF"/>
    <property type="match status" value="1"/>
</dbReference>
<dbReference type="SUPFAM" id="SSF81901">
    <property type="entry name" value="HCP-like"/>
    <property type="match status" value="1"/>
</dbReference>
<dbReference type="SUPFAM" id="SSF48452">
    <property type="entry name" value="TPR-like"/>
    <property type="match status" value="1"/>
</dbReference>
<name>A0A8H9GSW4_9DEIO</name>
<evidence type="ECO:0000313" key="2">
    <source>
        <dbReference type="EMBL" id="GGM45682.1"/>
    </source>
</evidence>
<dbReference type="InterPro" id="IPR019734">
    <property type="entry name" value="TPR_rpt"/>
</dbReference>
<sequence length="496" mass="55871">MITDPMETAWSERDTRSEHAETLALRFIQERGARVVLAYLSWRHGRTRDAHDLITPVLHDLKVGEPSVWYARALNVAACVAHGMNHIDQALSHLEEQIRVSRLIRDTRLEAIGLHDFAAIIRAVHPVRAEQLLLDVIRIFEREPEPIGLPVAQFNLGNIYQEAGALETAVQFYFAALEAPGHVLKPVIETLILSSLFPLLETLGYDRELRIYRARLYALLKSTQDINVQAQAWIALSRHAAPAEVIEHVSALLPKLEAMDNHEYLALLYARLSEAYEALGNYADGLRTLRRSAQYEKVASEAQWRHARKLFESFLAWEEAERNHTHLLNYARQLEVEHAELTMLSRTDPLTGLANRHLLRERLEAWAGQDGALSLALIDIDLFKQVNDRWGHPAGDRVIQAIAQLLQGVATPADLIVRYGGEEFLFVRFGGGSVVPACRQILDGVNGLVFHEGLDTFSVTVSIGVALDGQDFIRLIERADRNLYEVKQGGRNSLKV</sequence>
<dbReference type="InterPro" id="IPR050469">
    <property type="entry name" value="Diguanylate_Cyclase"/>
</dbReference>
<dbReference type="InterPro" id="IPR043128">
    <property type="entry name" value="Rev_trsase/Diguanyl_cyclase"/>
</dbReference>
<dbReference type="RefSeq" id="WP_110829025.1">
    <property type="nucleotide sequence ID" value="NZ_BMQG01000007.1"/>
</dbReference>